<dbReference type="CDD" id="cd16961">
    <property type="entry name" value="RMtype1_S_TRD-CR_like"/>
    <property type="match status" value="1"/>
</dbReference>
<evidence type="ECO:0000256" key="3">
    <source>
        <dbReference type="ARBA" id="ARBA00023125"/>
    </source>
</evidence>
<dbReference type="RefSeq" id="WP_035673304.1">
    <property type="nucleotide sequence ID" value="NZ_CP012914.1"/>
</dbReference>
<evidence type="ECO:0000256" key="1">
    <source>
        <dbReference type="ARBA" id="ARBA00010923"/>
    </source>
</evidence>
<dbReference type="Proteomes" id="UP000298774">
    <property type="component" value="Chromosome"/>
</dbReference>
<dbReference type="SUPFAM" id="SSF116734">
    <property type="entry name" value="DNA methylase specificity domain"/>
    <property type="match status" value="2"/>
</dbReference>
<accession>A0A4D8QFV2</accession>
<dbReference type="InterPro" id="IPR044946">
    <property type="entry name" value="Restrct_endonuc_typeI_TRD_sf"/>
</dbReference>
<feature type="domain" description="Type I restriction modification DNA specificity" evidence="4">
    <location>
        <begin position="415"/>
        <end position="542"/>
    </location>
</feature>
<dbReference type="Pfam" id="PF01420">
    <property type="entry name" value="Methylase_S"/>
    <property type="match status" value="2"/>
</dbReference>
<dbReference type="Proteomes" id="UP001277471">
    <property type="component" value="Unassembled WGS sequence"/>
</dbReference>
<dbReference type="GeneID" id="56448310"/>
<dbReference type="PANTHER" id="PTHR43140:SF1">
    <property type="entry name" value="TYPE I RESTRICTION ENZYME ECOKI SPECIFICITY SUBUNIT"/>
    <property type="match status" value="1"/>
</dbReference>
<evidence type="ECO:0000256" key="2">
    <source>
        <dbReference type="ARBA" id="ARBA00022747"/>
    </source>
</evidence>
<dbReference type="AlphaFoldDB" id="A0A4D8QFV2"/>
<organism evidence="6 7">
    <name type="scientific">Azospirillum brasilense</name>
    <dbReference type="NCBI Taxonomy" id="192"/>
    <lineage>
        <taxon>Bacteria</taxon>
        <taxon>Pseudomonadati</taxon>
        <taxon>Pseudomonadota</taxon>
        <taxon>Alphaproteobacteria</taxon>
        <taxon>Rhodospirillales</taxon>
        <taxon>Azospirillaceae</taxon>
        <taxon>Azospirillum</taxon>
    </lineage>
</organism>
<dbReference type="PANTHER" id="PTHR43140">
    <property type="entry name" value="TYPE-1 RESTRICTION ENZYME ECOKI SPECIFICITY PROTEIN"/>
    <property type="match status" value="1"/>
</dbReference>
<gene>
    <name evidence="6" type="ORF">D3868_00970</name>
    <name evidence="5" type="ORF">SIM66_21975</name>
</gene>
<evidence type="ECO:0000259" key="4">
    <source>
        <dbReference type="Pfam" id="PF01420"/>
    </source>
</evidence>
<dbReference type="GO" id="GO:0016787">
    <property type="term" value="F:hydrolase activity"/>
    <property type="evidence" value="ECO:0007669"/>
    <property type="project" value="UniProtKB-KW"/>
</dbReference>
<dbReference type="InterPro" id="IPR000055">
    <property type="entry name" value="Restrct_endonuc_typeI_TRD"/>
</dbReference>
<dbReference type="EMBL" id="JAWXYC010000004">
    <property type="protein sequence ID" value="MDX5953848.1"/>
    <property type="molecule type" value="Genomic_DNA"/>
</dbReference>
<dbReference type="GO" id="GO:0003677">
    <property type="term" value="F:DNA binding"/>
    <property type="evidence" value="ECO:0007669"/>
    <property type="project" value="UniProtKB-KW"/>
</dbReference>
<reference evidence="5 8" key="2">
    <citation type="submission" date="2023-11" db="EMBL/GenBank/DDBJ databases">
        <title>MicrobeMod: A computational toolkit for identifying prokaryotic methylation and restriction-modification with nanopore sequencing.</title>
        <authorList>
            <person name="Crits-Christoph A."/>
            <person name="Kang S.C."/>
            <person name="Lee H."/>
            <person name="Ostrov N."/>
        </authorList>
    </citation>
    <scope>NUCLEOTIDE SEQUENCE [LARGE SCALE GENOMIC DNA]</scope>
    <source>
        <strain evidence="5 8">ATCC 29145</strain>
    </source>
</reference>
<keyword evidence="6" id="KW-0255">Endonuclease</keyword>
<comment type="similarity">
    <text evidence="1">Belongs to the type-I restriction system S methylase family.</text>
</comment>
<protein>
    <submittedName>
        <fullName evidence="6">Restriction endonuclease subunit S</fullName>
        <ecNumber evidence="5">3.1.21.-</ecNumber>
    </submittedName>
</protein>
<evidence type="ECO:0000313" key="8">
    <source>
        <dbReference type="Proteomes" id="UP001277471"/>
    </source>
</evidence>
<dbReference type="EMBL" id="CP032339">
    <property type="protein sequence ID" value="QCO07736.1"/>
    <property type="molecule type" value="Genomic_DNA"/>
</dbReference>
<dbReference type="GO" id="GO:0009307">
    <property type="term" value="P:DNA restriction-modification system"/>
    <property type="evidence" value="ECO:0007669"/>
    <property type="project" value="UniProtKB-KW"/>
</dbReference>
<dbReference type="EC" id="3.1.21.-" evidence="5"/>
<proteinExistence type="inferred from homology"/>
<evidence type="ECO:0000313" key="5">
    <source>
        <dbReference type="EMBL" id="MDX5953848.1"/>
    </source>
</evidence>
<reference evidence="6 7" key="1">
    <citation type="submission" date="2018-09" db="EMBL/GenBank/DDBJ databases">
        <title>Whole genome based analysis of evolution and adaptive divergence in Indian and Brazilian strains of Azospirillum brasilense.</title>
        <authorList>
            <person name="Singh C."/>
            <person name="Tripathi A.K."/>
        </authorList>
    </citation>
    <scope>NUCLEOTIDE SEQUENCE [LARGE SCALE GENOMIC DNA]</scope>
    <source>
        <strain evidence="6 7">MTCC4038</strain>
    </source>
</reference>
<sequence length="575" mass="63694">MNAERLLALYERTADAPDAVSRLRRFILDLAVRGKLVPQNPNDEPASELLKRILIEKSRLAAAGKIAADKPMGVQKEEAFETPKGWEWSRYGDLALEVATGPFGSMLHQHEYVVGGTPVINPSHMVNGEIVADQRVAVSSRKAQELSSYRLQAGDVVMARRGEVGRAALVRDEANGYICGTGSFRVRFSDDVCREFIMILLRSQQVRLYLANQSVGTTMTNLNHSILNKMPTPVPPAEEQRRIVAKVDELMALCDQLEKARELREATRDQFVAATLARLNDPDPETFHEDAKFALGALTALTTRPDQIKKLRQTILNLAVRGKLVPQDPNDEPASELLKRISAEKRRSRGSTVMVGSDAIPFPIPISWKWAALDELITSGPQNGISPKPTTRTDAPRAITLTATTSGVFNPNHFKRVEATIPSSSDLWLQQGDLLFQRGNTREYVGIAAIYEGPPTTFLFPDLMMRVRLSEHVNLRYVHLAAISPPARAFLSENASGAQATMPKINQTTLVSLPLPIPPLDEQHRIFARVNDLMMLCDQLEESLAKGDDTRRRLLDALLVEALAPVKGREMQAAE</sequence>
<feature type="domain" description="Type I restriction modification DNA specificity" evidence="4">
    <location>
        <begin position="83"/>
        <end position="262"/>
    </location>
</feature>
<keyword evidence="5" id="KW-0378">Hydrolase</keyword>
<keyword evidence="8" id="KW-1185">Reference proteome</keyword>
<evidence type="ECO:0000313" key="6">
    <source>
        <dbReference type="EMBL" id="QCO07736.1"/>
    </source>
</evidence>
<dbReference type="GO" id="GO:0004519">
    <property type="term" value="F:endonuclease activity"/>
    <property type="evidence" value="ECO:0007669"/>
    <property type="project" value="UniProtKB-KW"/>
</dbReference>
<dbReference type="CDD" id="cd17261">
    <property type="entry name" value="RMtype1_S_EcoKI-TRD2-CR2_like"/>
    <property type="match status" value="1"/>
</dbReference>
<keyword evidence="3" id="KW-0238">DNA-binding</keyword>
<keyword evidence="6" id="KW-0540">Nuclease</keyword>
<evidence type="ECO:0000313" key="7">
    <source>
        <dbReference type="Proteomes" id="UP000298774"/>
    </source>
</evidence>
<dbReference type="Gene3D" id="3.90.220.20">
    <property type="entry name" value="DNA methylase specificity domains"/>
    <property type="match status" value="2"/>
</dbReference>
<dbReference type="REBASE" id="312262">
    <property type="entry name" value="S.Abr4038II"/>
</dbReference>
<keyword evidence="2" id="KW-0680">Restriction system</keyword>
<dbReference type="InterPro" id="IPR051212">
    <property type="entry name" value="Type-I_RE_S_subunit"/>
</dbReference>
<name>A0A4D8QFV2_AZOBR</name>